<reference evidence="1 2" key="1">
    <citation type="journal article" date="2017" name="G3 (Bethesda)">
        <title>The Physical Genome Mapping of Anopheles albimanus Corrected Scaffold Misassemblies and Identified Interarm Rearrangements in Genus Anopheles.</title>
        <authorList>
            <person name="Artemov G.N."/>
            <person name="Peery A.N."/>
            <person name="Jiang X."/>
            <person name="Tu Z."/>
            <person name="Stegniy V.N."/>
            <person name="Sharakhova M.V."/>
            <person name="Sharakhov I.V."/>
        </authorList>
    </citation>
    <scope>NUCLEOTIDE SEQUENCE [LARGE SCALE GENOMIC DNA]</scope>
    <source>
        <strain evidence="1 2">ALBI9_A</strain>
    </source>
</reference>
<protein>
    <submittedName>
        <fullName evidence="1">Uncharacterized protein</fullName>
    </submittedName>
</protein>
<evidence type="ECO:0000313" key="1">
    <source>
        <dbReference type="EnsemblMetazoa" id="AALB016574-PA"/>
    </source>
</evidence>
<keyword evidence="2" id="KW-1185">Reference proteome</keyword>
<dbReference type="EnsemblMetazoa" id="AALB016574-RA">
    <property type="protein sequence ID" value="AALB016574-PA"/>
    <property type="gene ID" value="AALB016574"/>
</dbReference>
<dbReference type="AlphaFoldDB" id="A0A8W7K9A2"/>
<dbReference type="Proteomes" id="UP000069272">
    <property type="component" value="Chromosome X"/>
</dbReference>
<name>A0A8W7K9A2_ANOAL</name>
<accession>A0A8W7K9A2</accession>
<organism evidence="1 2">
    <name type="scientific">Anopheles albimanus</name>
    <name type="common">New world malaria mosquito</name>
    <dbReference type="NCBI Taxonomy" id="7167"/>
    <lineage>
        <taxon>Eukaryota</taxon>
        <taxon>Metazoa</taxon>
        <taxon>Ecdysozoa</taxon>
        <taxon>Arthropoda</taxon>
        <taxon>Hexapoda</taxon>
        <taxon>Insecta</taxon>
        <taxon>Pterygota</taxon>
        <taxon>Neoptera</taxon>
        <taxon>Endopterygota</taxon>
        <taxon>Diptera</taxon>
        <taxon>Nematocera</taxon>
        <taxon>Culicoidea</taxon>
        <taxon>Culicidae</taxon>
        <taxon>Anophelinae</taxon>
        <taxon>Anopheles</taxon>
    </lineage>
</organism>
<sequence length="920" mass="106315">MKDFCTLLNEIRNSTVMELSGDLNKVALILNNTNRYVRSFDNIIFDGGNEPYIIEIVARLLRFLRRQNYLDEHNKVNELCVTQLRQITMYLFLNTDVSFRYDLSRVVHVKHLLNTAPQLSKCLLLNCIWGLDLDRFLYEIVSYTPLWFSMQFLDQTISSLRYAKPYEVLDRTESLVRSICYAICRTDCDWQKIDRNRYVDHQRTLNKMCDHVAELLCFYNTPDSSKFQGWSKVRKHTYFGYVLWHLFKMVLTGLKLSGCRPDPKPLDSSMAMYELVIEPDRYNTPSAPPVSAQYSAPTEQALLKITVCLLNTLETCIMHVSIERFVCWADIDLFTNNETGTLQQLIGESAYRVSELLLNSKNNRQHSVLTHLAQFALRPRTLAEQASTMTLGQLMTKIEESATATQRMVYLNEFVKRGEQVLGNAECLAVLEQHKALLTGGHVRLMIEYDARDTVGDEMMDEDDVPDERVRLRELILLIVPTLPSRQFHSLVTFTIDTFGTDFDRYKQENFSASLVAFINRMGSASSDCAAGRTMQRTTGATLQLLIFQCPTTIFTSLVNFVYDLKDSGTEFYVDAIIAIIERQRPIAARYIWQHLESLLVTDLNICKTKALRYFAQRIYEIELYEREAFYRQLLLRGIEKAYESRNMMALEELLSLFNCIWSKLITVYRAPSKEMVRIVAKEAAVQLGQLTTDLRAGLLNSNPNGINALSLAVELLVPTLSVLERLCSEADNENLQKIAKSEWPLTTQYYFQQYLKLKDRSGDSEQKSSFAEFIYNEELVPKVSNDNVIRSFLVRMFPQCVQSEALTLAQDEVLRPHLFNALETLLEEWLKRKQVEGNLHFPVHWLTNYNACLKLPFPSSDNVETDQNCRNRTECLALKKAFLEMMERFVKNFDESDAENHQVYALLVAVEQELAMLEQ</sequence>
<proteinExistence type="predicted"/>
<reference evidence="1" key="2">
    <citation type="submission" date="2022-08" db="UniProtKB">
        <authorList>
            <consortium name="EnsemblMetazoa"/>
        </authorList>
    </citation>
    <scope>IDENTIFICATION</scope>
    <source>
        <strain evidence="1">STECLA/ALBI9_A</strain>
    </source>
</reference>
<evidence type="ECO:0000313" key="2">
    <source>
        <dbReference type="Proteomes" id="UP000069272"/>
    </source>
</evidence>